<dbReference type="PANTHER" id="PTHR42709:SF11">
    <property type="entry name" value="DEDA FAMILY PROTEIN"/>
    <property type="match status" value="1"/>
</dbReference>
<feature type="domain" description="VTT" evidence="2">
    <location>
        <begin position="38"/>
        <end position="156"/>
    </location>
</feature>
<keyword evidence="4" id="KW-1185">Reference proteome</keyword>
<evidence type="ECO:0000313" key="4">
    <source>
        <dbReference type="Proteomes" id="UP000294796"/>
    </source>
</evidence>
<keyword evidence="1" id="KW-0812">Transmembrane</keyword>
<protein>
    <submittedName>
        <fullName evidence="3">DedA family protein</fullName>
    </submittedName>
</protein>
<keyword evidence="1" id="KW-0472">Membrane</keyword>
<dbReference type="InterPro" id="IPR051311">
    <property type="entry name" value="DedA_domain"/>
</dbReference>
<dbReference type="GO" id="GO:0005886">
    <property type="term" value="C:plasma membrane"/>
    <property type="evidence" value="ECO:0007669"/>
    <property type="project" value="UniProtKB-ARBA"/>
</dbReference>
<reference evidence="3 4" key="1">
    <citation type="submission" date="2019-03" db="EMBL/GenBank/DDBJ databases">
        <title>Luteimonas zhaokaii sp.nov., isolated from the rectal contents of Plateau pika in Yushu, Qinghai Province, China.</title>
        <authorList>
            <person name="Zhang G."/>
        </authorList>
    </citation>
    <scope>NUCLEOTIDE SEQUENCE [LARGE SCALE GENOMIC DNA]</scope>
    <source>
        <strain evidence="3 4">B9</strain>
    </source>
</reference>
<name>A0A4R5TV73_9GAMM</name>
<feature type="transmembrane region" description="Helical" evidence="1">
    <location>
        <begin position="20"/>
        <end position="37"/>
    </location>
</feature>
<feature type="transmembrane region" description="Helical" evidence="1">
    <location>
        <begin position="136"/>
        <end position="159"/>
    </location>
</feature>
<dbReference type="OrthoDB" id="9810270at2"/>
<dbReference type="AlphaFoldDB" id="A0A4R5TV73"/>
<accession>A0A4R5TV73</accession>
<evidence type="ECO:0000313" key="3">
    <source>
        <dbReference type="EMBL" id="TDK24987.1"/>
    </source>
</evidence>
<feature type="transmembrane region" description="Helical" evidence="1">
    <location>
        <begin position="105"/>
        <end position="124"/>
    </location>
</feature>
<organism evidence="3 4">
    <name type="scientific">Luteimonas aestuarii</name>
    <dbReference type="NCBI Taxonomy" id="453837"/>
    <lineage>
        <taxon>Bacteria</taxon>
        <taxon>Pseudomonadati</taxon>
        <taxon>Pseudomonadota</taxon>
        <taxon>Gammaproteobacteria</taxon>
        <taxon>Lysobacterales</taxon>
        <taxon>Lysobacteraceae</taxon>
        <taxon>Luteimonas</taxon>
    </lineage>
</organism>
<gene>
    <name evidence="3" type="ORF">E2F46_07380</name>
</gene>
<dbReference type="PANTHER" id="PTHR42709">
    <property type="entry name" value="ALKALINE PHOSPHATASE LIKE PROTEIN"/>
    <property type="match status" value="1"/>
</dbReference>
<dbReference type="Pfam" id="PF09335">
    <property type="entry name" value="VTT_dom"/>
    <property type="match status" value="1"/>
</dbReference>
<proteinExistence type="predicted"/>
<feature type="transmembrane region" description="Helical" evidence="1">
    <location>
        <begin position="171"/>
        <end position="190"/>
    </location>
</feature>
<dbReference type="RefSeq" id="WP_133321439.1">
    <property type="nucleotide sequence ID" value="NZ_SMTF01000004.1"/>
</dbReference>
<sequence>MRLFGPLYERCLQWARHRHAPRYLAAMSAAESVIFPIPPDVMLAPMALAKPAAWWRYALVCTVASVVGGLLGYTLGSYALDLIWPWMQRMGWEPAFLQVQDLFQRYGFVFVLLAAFTPIPYKVFTIASGALGVGLLPFLLGSVIGRGTRFFLVAGLIAWGGERLEGVLRRYVEALGWFAVVLVAVALVWLEWFR</sequence>
<dbReference type="Proteomes" id="UP000294796">
    <property type="component" value="Unassembled WGS sequence"/>
</dbReference>
<comment type="caution">
    <text evidence="3">The sequence shown here is derived from an EMBL/GenBank/DDBJ whole genome shotgun (WGS) entry which is preliminary data.</text>
</comment>
<feature type="transmembrane region" description="Helical" evidence="1">
    <location>
        <begin position="57"/>
        <end position="84"/>
    </location>
</feature>
<evidence type="ECO:0000256" key="1">
    <source>
        <dbReference type="SAM" id="Phobius"/>
    </source>
</evidence>
<evidence type="ECO:0000259" key="2">
    <source>
        <dbReference type="Pfam" id="PF09335"/>
    </source>
</evidence>
<dbReference type="EMBL" id="SMTF01000004">
    <property type="protein sequence ID" value="TDK24987.1"/>
    <property type="molecule type" value="Genomic_DNA"/>
</dbReference>
<keyword evidence="1" id="KW-1133">Transmembrane helix</keyword>
<dbReference type="InterPro" id="IPR032816">
    <property type="entry name" value="VTT_dom"/>
</dbReference>